<evidence type="ECO:0000313" key="7">
    <source>
        <dbReference type="EMBL" id="NEU73141.1"/>
    </source>
</evidence>
<organism evidence="7 8">
    <name type="scientific">Hassallia byssoidea VB512170</name>
    <dbReference type="NCBI Taxonomy" id="1304833"/>
    <lineage>
        <taxon>Bacteria</taxon>
        <taxon>Bacillati</taxon>
        <taxon>Cyanobacteriota</taxon>
        <taxon>Cyanophyceae</taxon>
        <taxon>Nostocales</taxon>
        <taxon>Tolypothrichaceae</taxon>
        <taxon>Hassallia</taxon>
    </lineage>
</organism>
<dbReference type="Pfam" id="PF05154">
    <property type="entry name" value="TM2"/>
    <property type="match status" value="1"/>
</dbReference>
<keyword evidence="8" id="KW-1185">Reference proteome</keyword>
<dbReference type="InterPro" id="IPR007829">
    <property type="entry name" value="TM2"/>
</dbReference>
<keyword evidence="4 5" id="KW-0472">Membrane</keyword>
<evidence type="ECO:0000259" key="6">
    <source>
        <dbReference type="Pfam" id="PF05154"/>
    </source>
</evidence>
<feature type="transmembrane region" description="Helical" evidence="5">
    <location>
        <begin position="12"/>
        <end position="30"/>
    </location>
</feature>
<dbReference type="Proteomes" id="UP000031549">
    <property type="component" value="Unassembled WGS sequence"/>
</dbReference>
<accession>A0A846H9J7</accession>
<reference evidence="7 8" key="1">
    <citation type="journal article" date="2015" name="Genome Announc.">
        <title>Draft Genome Sequence of Cyanobacterium Hassallia byssoidea Strain VB512170, Isolated from Monuments in India.</title>
        <authorList>
            <person name="Singh D."/>
            <person name="Chandrababunaidu M.M."/>
            <person name="Panda A."/>
            <person name="Sen D."/>
            <person name="Bhattacharyya S."/>
            <person name="Adhikary S.P."/>
            <person name="Tripathy S."/>
        </authorList>
    </citation>
    <scope>NUCLEOTIDE SEQUENCE [LARGE SCALE GENOMIC DNA]</scope>
    <source>
        <strain evidence="7 8">VB512170</strain>
    </source>
</reference>
<gene>
    <name evidence="7" type="ORF">PI95_011350</name>
</gene>
<dbReference type="InterPro" id="IPR050932">
    <property type="entry name" value="TM2D1-3-like"/>
</dbReference>
<comment type="subcellular location">
    <subcellularLocation>
        <location evidence="1">Membrane</location>
        <topology evidence="1">Multi-pass membrane protein</topology>
    </subcellularLocation>
</comment>
<protein>
    <submittedName>
        <fullName evidence="7">NINE protein</fullName>
    </submittedName>
</protein>
<evidence type="ECO:0000256" key="2">
    <source>
        <dbReference type="ARBA" id="ARBA00022692"/>
    </source>
</evidence>
<comment type="caution">
    <text evidence="7">The sequence shown here is derived from an EMBL/GenBank/DDBJ whole genome shotgun (WGS) entry which is preliminary data.</text>
</comment>
<evidence type="ECO:0000256" key="4">
    <source>
        <dbReference type="ARBA" id="ARBA00023136"/>
    </source>
</evidence>
<feature type="domain" description="TM2" evidence="6">
    <location>
        <begin position="23"/>
        <end position="60"/>
    </location>
</feature>
<evidence type="ECO:0000256" key="3">
    <source>
        <dbReference type="ARBA" id="ARBA00022989"/>
    </source>
</evidence>
<evidence type="ECO:0000313" key="8">
    <source>
        <dbReference type="Proteomes" id="UP000031549"/>
    </source>
</evidence>
<proteinExistence type="predicted"/>
<dbReference type="EMBL" id="JTCM02000019">
    <property type="protein sequence ID" value="NEU73141.1"/>
    <property type="molecule type" value="Genomic_DNA"/>
</dbReference>
<evidence type="ECO:0000256" key="5">
    <source>
        <dbReference type="SAM" id="Phobius"/>
    </source>
</evidence>
<sequence length="165" mass="18038">MNVESNNKKDRIFISYMLNVVGFFGLLSGLHRIYNGKIGTGLLWLCTFGVFGVGQFVDLFLISNMVEEHDQKLRLKAGLSPLGVPLNQTAVASQVYQPSGNQLMVKLLEAAESRGGTLTVTQGVKATGASFTEVEAILKEMLKSGYVKIDNDPINGAVTYHFHEI</sequence>
<dbReference type="PANTHER" id="PTHR21016:SF25">
    <property type="entry name" value="TM2 DOMAIN-CONTAINING PROTEIN DDB_G0277895-RELATED"/>
    <property type="match status" value="1"/>
</dbReference>
<evidence type="ECO:0000256" key="1">
    <source>
        <dbReference type="ARBA" id="ARBA00004141"/>
    </source>
</evidence>
<feature type="transmembrane region" description="Helical" evidence="5">
    <location>
        <begin position="42"/>
        <end position="66"/>
    </location>
</feature>
<dbReference type="AlphaFoldDB" id="A0A846H9J7"/>
<dbReference type="PANTHER" id="PTHR21016">
    <property type="entry name" value="BETA-AMYLOID BINDING PROTEIN-RELATED"/>
    <property type="match status" value="1"/>
</dbReference>
<keyword evidence="2 5" id="KW-0812">Transmembrane</keyword>
<name>A0A846H9J7_9CYAN</name>
<dbReference type="RefSeq" id="WP_039739612.1">
    <property type="nucleotide sequence ID" value="NZ_JTCM02000019.1"/>
</dbReference>
<dbReference type="GO" id="GO:0016020">
    <property type="term" value="C:membrane"/>
    <property type="evidence" value="ECO:0007669"/>
    <property type="project" value="UniProtKB-SubCell"/>
</dbReference>
<keyword evidence="3 5" id="KW-1133">Transmembrane helix</keyword>